<evidence type="ECO:0000256" key="7">
    <source>
        <dbReference type="ARBA" id="ARBA00023136"/>
    </source>
</evidence>
<dbReference type="Proteomes" id="UP000824260">
    <property type="component" value="Unassembled WGS sequence"/>
</dbReference>
<sequence length="338" mass="36021">MKRIKRLIATDKNLAILFAVLLLVMVVFAFVFGDSMYSARNLRSMAYQIPEFGFLALGMMFSFMIGGIDLSVIANANTTGIFAAMILTGNWFPGLSEGTAILLAVCVAMASAVVFGLFNGFMVAKLSANPLIATLGTMTLYTGIGMALTGGRGITGLPEAFTAFGTAEVFGVPLIFLLFLVVAVALAFFLGKTGFGRKLYLFGGNPTAARFSAINNERFTIGVFLVIAILSGISGLIIISRVNSAKVGYGDTYLLQAMLVCVIGGIHPDGGRGKVAGVVCAILLMQVLSSAFTILRLSPYAKKLIWGTILILVMGLNYLSDKQVKKRRMRAMQAKALN</sequence>
<accession>A0A9D1CWW5</accession>
<feature type="transmembrane region" description="Helical" evidence="8">
    <location>
        <begin position="12"/>
        <end position="33"/>
    </location>
</feature>
<feature type="transmembrane region" description="Helical" evidence="8">
    <location>
        <begin position="45"/>
        <end position="65"/>
    </location>
</feature>
<organism evidence="9 10">
    <name type="scientific">Candidatus Pullichristensenella stercorigallinarum</name>
    <dbReference type="NCBI Taxonomy" id="2840909"/>
    <lineage>
        <taxon>Bacteria</taxon>
        <taxon>Bacillati</taxon>
        <taxon>Bacillota</taxon>
        <taxon>Clostridia</taxon>
        <taxon>Candidatus Pullichristensenella</taxon>
    </lineage>
</organism>
<evidence type="ECO:0000256" key="3">
    <source>
        <dbReference type="ARBA" id="ARBA00022475"/>
    </source>
</evidence>
<proteinExistence type="predicted"/>
<dbReference type="GO" id="GO:0022857">
    <property type="term" value="F:transmembrane transporter activity"/>
    <property type="evidence" value="ECO:0007669"/>
    <property type="project" value="InterPro"/>
</dbReference>
<keyword evidence="6 8" id="KW-1133">Transmembrane helix</keyword>
<keyword evidence="7 8" id="KW-0472">Membrane</keyword>
<dbReference type="GO" id="GO:0005886">
    <property type="term" value="C:plasma membrane"/>
    <property type="evidence" value="ECO:0007669"/>
    <property type="project" value="UniProtKB-SubCell"/>
</dbReference>
<reference evidence="9" key="1">
    <citation type="submission" date="2020-10" db="EMBL/GenBank/DDBJ databases">
        <authorList>
            <person name="Gilroy R."/>
        </authorList>
    </citation>
    <scope>NUCLEOTIDE SEQUENCE</scope>
    <source>
        <strain evidence="9">ChiSjej6B24-2974</strain>
    </source>
</reference>
<reference evidence="9" key="2">
    <citation type="journal article" date="2021" name="PeerJ">
        <title>Extensive microbial diversity within the chicken gut microbiome revealed by metagenomics and culture.</title>
        <authorList>
            <person name="Gilroy R."/>
            <person name="Ravi A."/>
            <person name="Getino M."/>
            <person name="Pursley I."/>
            <person name="Horton D.L."/>
            <person name="Alikhan N.F."/>
            <person name="Baker D."/>
            <person name="Gharbi K."/>
            <person name="Hall N."/>
            <person name="Watson M."/>
            <person name="Adriaenssens E.M."/>
            <person name="Foster-Nyarko E."/>
            <person name="Jarju S."/>
            <person name="Secka A."/>
            <person name="Antonio M."/>
            <person name="Oren A."/>
            <person name="Chaudhuri R.R."/>
            <person name="La Ragione R."/>
            <person name="Hildebrand F."/>
            <person name="Pallen M.J."/>
        </authorList>
    </citation>
    <scope>NUCLEOTIDE SEQUENCE</scope>
    <source>
        <strain evidence="9">ChiSjej6B24-2974</strain>
    </source>
</reference>
<evidence type="ECO:0000256" key="1">
    <source>
        <dbReference type="ARBA" id="ARBA00004651"/>
    </source>
</evidence>
<dbReference type="EMBL" id="DVFZ01000060">
    <property type="protein sequence ID" value="HIQ82684.1"/>
    <property type="molecule type" value="Genomic_DNA"/>
</dbReference>
<keyword evidence="4" id="KW-0997">Cell inner membrane</keyword>
<feature type="transmembrane region" description="Helical" evidence="8">
    <location>
        <begin position="252"/>
        <end position="268"/>
    </location>
</feature>
<keyword evidence="2" id="KW-0813">Transport</keyword>
<keyword evidence="5 8" id="KW-0812">Transmembrane</keyword>
<name>A0A9D1CWW5_9FIRM</name>
<dbReference type="AlphaFoldDB" id="A0A9D1CWW5"/>
<evidence type="ECO:0000313" key="9">
    <source>
        <dbReference type="EMBL" id="HIQ82684.1"/>
    </source>
</evidence>
<dbReference type="Pfam" id="PF02653">
    <property type="entry name" value="BPD_transp_2"/>
    <property type="match status" value="1"/>
</dbReference>
<feature type="transmembrane region" description="Helical" evidence="8">
    <location>
        <begin position="72"/>
        <end position="92"/>
    </location>
</feature>
<protein>
    <submittedName>
        <fullName evidence="9">ABC transporter permease</fullName>
    </submittedName>
</protein>
<dbReference type="InterPro" id="IPR001851">
    <property type="entry name" value="ABC_transp_permease"/>
</dbReference>
<comment type="caution">
    <text evidence="9">The sequence shown here is derived from an EMBL/GenBank/DDBJ whole genome shotgun (WGS) entry which is preliminary data.</text>
</comment>
<feature type="transmembrane region" description="Helical" evidence="8">
    <location>
        <begin position="130"/>
        <end position="149"/>
    </location>
</feature>
<dbReference type="PANTHER" id="PTHR32196">
    <property type="entry name" value="ABC TRANSPORTER PERMEASE PROTEIN YPHD-RELATED-RELATED"/>
    <property type="match status" value="1"/>
</dbReference>
<feature type="transmembrane region" description="Helical" evidence="8">
    <location>
        <begin position="169"/>
        <end position="190"/>
    </location>
</feature>
<evidence type="ECO:0000256" key="2">
    <source>
        <dbReference type="ARBA" id="ARBA00022448"/>
    </source>
</evidence>
<feature type="transmembrane region" description="Helical" evidence="8">
    <location>
        <begin position="275"/>
        <end position="298"/>
    </location>
</feature>
<evidence type="ECO:0000256" key="8">
    <source>
        <dbReference type="SAM" id="Phobius"/>
    </source>
</evidence>
<comment type="subcellular location">
    <subcellularLocation>
        <location evidence="1">Cell membrane</location>
        <topology evidence="1">Multi-pass membrane protein</topology>
    </subcellularLocation>
</comment>
<dbReference type="CDD" id="cd06579">
    <property type="entry name" value="TM_PBP1_transp_AraH_like"/>
    <property type="match status" value="1"/>
</dbReference>
<keyword evidence="3" id="KW-1003">Cell membrane</keyword>
<evidence type="ECO:0000256" key="5">
    <source>
        <dbReference type="ARBA" id="ARBA00022692"/>
    </source>
</evidence>
<feature type="transmembrane region" description="Helical" evidence="8">
    <location>
        <begin position="304"/>
        <end position="320"/>
    </location>
</feature>
<evidence type="ECO:0000256" key="4">
    <source>
        <dbReference type="ARBA" id="ARBA00022519"/>
    </source>
</evidence>
<evidence type="ECO:0000313" key="10">
    <source>
        <dbReference type="Proteomes" id="UP000824260"/>
    </source>
</evidence>
<dbReference type="PANTHER" id="PTHR32196:SF21">
    <property type="entry name" value="ABC TRANSPORTER PERMEASE PROTEIN YPHD-RELATED"/>
    <property type="match status" value="1"/>
</dbReference>
<gene>
    <name evidence="9" type="ORF">IAA52_06225</name>
</gene>
<feature type="transmembrane region" description="Helical" evidence="8">
    <location>
        <begin position="219"/>
        <end position="240"/>
    </location>
</feature>
<evidence type="ECO:0000256" key="6">
    <source>
        <dbReference type="ARBA" id="ARBA00022989"/>
    </source>
</evidence>
<feature type="transmembrane region" description="Helical" evidence="8">
    <location>
        <begin position="98"/>
        <end position="118"/>
    </location>
</feature>